<dbReference type="SUPFAM" id="SSF54593">
    <property type="entry name" value="Glyoxalase/Bleomycin resistance protein/Dihydroxybiphenyl dioxygenase"/>
    <property type="match status" value="1"/>
</dbReference>
<comment type="caution">
    <text evidence="3">The sequence shown here is derived from an EMBL/GenBank/DDBJ whole genome shotgun (WGS) entry which is preliminary data.</text>
</comment>
<evidence type="ECO:0000256" key="1">
    <source>
        <dbReference type="ARBA" id="ARBA00022723"/>
    </source>
</evidence>
<evidence type="ECO:0000259" key="2">
    <source>
        <dbReference type="PROSITE" id="PS51819"/>
    </source>
</evidence>
<sequence>MQLHHVTLFVRDAERSIRFYRDGLGFTILIDREFEGDWPGLFGVASKRLRAVILGDPDRPHQVELVTFAEPVPDGPPVSPPVTGTVILAFFVDLRAVLPALLGVGATDVRQTTLSNGNAAATVRDPDGILVELLDVGRPTGPRS</sequence>
<reference evidence="3 4" key="1">
    <citation type="journal article" date="2019" name="Nat. Microbiol.">
        <title>Mediterranean grassland soil C-N compound turnover is dependent on rainfall and depth, and is mediated by genomically divergent microorganisms.</title>
        <authorList>
            <person name="Diamond S."/>
            <person name="Andeer P.F."/>
            <person name="Li Z."/>
            <person name="Crits-Christoph A."/>
            <person name="Burstein D."/>
            <person name="Anantharaman K."/>
            <person name="Lane K.R."/>
            <person name="Thomas B.C."/>
            <person name="Pan C."/>
            <person name="Northen T.R."/>
            <person name="Banfield J.F."/>
        </authorList>
    </citation>
    <scope>NUCLEOTIDE SEQUENCE [LARGE SCALE GENOMIC DNA]</scope>
    <source>
        <strain evidence="3">WS_11</strain>
    </source>
</reference>
<dbReference type="InterPro" id="IPR029068">
    <property type="entry name" value="Glyas_Bleomycin-R_OHBP_Dase"/>
</dbReference>
<organism evidence="3 4">
    <name type="scientific">Eiseniibacteriota bacterium</name>
    <dbReference type="NCBI Taxonomy" id="2212470"/>
    <lineage>
        <taxon>Bacteria</taxon>
        <taxon>Candidatus Eiseniibacteriota</taxon>
    </lineage>
</organism>
<name>A0A538U721_UNCEI</name>
<keyword evidence="1" id="KW-0479">Metal-binding</keyword>
<dbReference type="Pfam" id="PF00903">
    <property type="entry name" value="Glyoxalase"/>
    <property type="match status" value="1"/>
</dbReference>
<evidence type="ECO:0000313" key="4">
    <source>
        <dbReference type="Proteomes" id="UP000319771"/>
    </source>
</evidence>
<evidence type="ECO:0000313" key="3">
    <source>
        <dbReference type="EMBL" id="TMQ71683.1"/>
    </source>
</evidence>
<dbReference type="InterPro" id="IPR037523">
    <property type="entry name" value="VOC_core"/>
</dbReference>
<dbReference type="Gene3D" id="3.10.180.10">
    <property type="entry name" value="2,3-Dihydroxybiphenyl 1,2-Dioxygenase, domain 1"/>
    <property type="match status" value="1"/>
</dbReference>
<dbReference type="Proteomes" id="UP000319771">
    <property type="component" value="Unassembled WGS sequence"/>
</dbReference>
<dbReference type="InterPro" id="IPR018146">
    <property type="entry name" value="Glyoxalase_1_CS"/>
</dbReference>
<dbReference type="InterPro" id="IPR004360">
    <property type="entry name" value="Glyas_Fos-R_dOase_dom"/>
</dbReference>
<dbReference type="PROSITE" id="PS00934">
    <property type="entry name" value="GLYOXALASE_I_1"/>
    <property type="match status" value="1"/>
</dbReference>
<gene>
    <name evidence="3" type="ORF">E6K81_09495</name>
</gene>
<dbReference type="AlphaFoldDB" id="A0A538U721"/>
<protein>
    <submittedName>
        <fullName evidence="3">VOC family protein</fullName>
    </submittedName>
</protein>
<dbReference type="PROSITE" id="PS51819">
    <property type="entry name" value="VOC"/>
    <property type="match status" value="1"/>
</dbReference>
<feature type="domain" description="VOC" evidence="2">
    <location>
        <begin position="2"/>
        <end position="136"/>
    </location>
</feature>
<proteinExistence type="predicted"/>
<accession>A0A538U721</accession>
<dbReference type="GO" id="GO:0046872">
    <property type="term" value="F:metal ion binding"/>
    <property type="evidence" value="ECO:0007669"/>
    <property type="project" value="UniProtKB-KW"/>
</dbReference>
<dbReference type="GO" id="GO:0004462">
    <property type="term" value="F:lactoylglutathione lyase activity"/>
    <property type="evidence" value="ECO:0007669"/>
    <property type="project" value="InterPro"/>
</dbReference>
<dbReference type="EMBL" id="VBPB01000150">
    <property type="protein sequence ID" value="TMQ71683.1"/>
    <property type="molecule type" value="Genomic_DNA"/>
</dbReference>